<reference evidence="1 2" key="1">
    <citation type="submission" date="2020-07" db="EMBL/GenBank/DDBJ databases">
        <title>Sequencing the genomes of 1000 actinobacteria strains.</title>
        <authorList>
            <person name="Klenk H.-P."/>
        </authorList>
    </citation>
    <scope>NUCLEOTIDE SEQUENCE [LARGE SCALE GENOMIC DNA]</scope>
    <source>
        <strain evidence="1 2">DSM 18248</strain>
    </source>
</reference>
<organism evidence="1 2">
    <name type="scientific">Nocardioides marinus</name>
    <dbReference type="NCBI Taxonomy" id="374514"/>
    <lineage>
        <taxon>Bacteria</taxon>
        <taxon>Bacillati</taxon>
        <taxon>Actinomycetota</taxon>
        <taxon>Actinomycetes</taxon>
        <taxon>Propionibacteriales</taxon>
        <taxon>Nocardioidaceae</taxon>
        <taxon>Nocardioides</taxon>
    </lineage>
</organism>
<dbReference type="Proteomes" id="UP000537326">
    <property type="component" value="Unassembled WGS sequence"/>
</dbReference>
<gene>
    <name evidence="1" type="ORF">BKA05_001432</name>
</gene>
<evidence type="ECO:0000313" key="2">
    <source>
        <dbReference type="Proteomes" id="UP000537326"/>
    </source>
</evidence>
<sequence length="49" mass="4764">MITVLLVALALVWVLAPLPLAVAVGRAFAAGEAPEPAGVRSAAAGPVDA</sequence>
<keyword evidence="2" id="KW-1185">Reference proteome</keyword>
<dbReference type="EMBL" id="JACBZI010000001">
    <property type="protein sequence ID" value="NYI09917.1"/>
    <property type="molecule type" value="Genomic_DNA"/>
</dbReference>
<comment type="caution">
    <text evidence="1">The sequence shown here is derived from an EMBL/GenBank/DDBJ whole genome shotgun (WGS) entry which is preliminary data.</text>
</comment>
<evidence type="ECO:0000313" key="1">
    <source>
        <dbReference type="EMBL" id="NYI09917.1"/>
    </source>
</evidence>
<proteinExistence type="predicted"/>
<dbReference type="RefSeq" id="WP_179530829.1">
    <property type="nucleotide sequence ID" value="NZ_BAAAPP010000004.1"/>
</dbReference>
<accession>A0A7Y9YF80</accession>
<name>A0A7Y9YF80_9ACTN</name>
<protein>
    <submittedName>
        <fullName evidence="1">Uncharacterized protein</fullName>
    </submittedName>
</protein>
<dbReference type="AlphaFoldDB" id="A0A7Y9YF80"/>